<protein>
    <submittedName>
        <fullName evidence="1">Uncharacterized protein</fullName>
    </submittedName>
</protein>
<evidence type="ECO:0000313" key="1">
    <source>
        <dbReference type="EMBL" id="CAF1361283.1"/>
    </source>
</evidence>
<evidence type="ECO:0000313" key="2">
    <source>
        <dbReference type="Proteomes" id="UP000663852"/>
    </source>
</evidence>
<dbReference type="AlphaFoldDB" id="A0A815I7E3"/>
<dbReference type="EMBL" id="CAJNOJ010000275">
    <property type="protein sequence ID" value="CAF1361283.1"/>
    <property type="molecule type" value="Genomic_DNA"/>
</dbReference>
<sequence>MNFIKLFVDLNQLKNIENFNQFKVPSDQLFDINEATGGAPFRVALSRVKRQKLKRTDSKFSPFLSMKTSLYSPFYVLPPGFVPRSPHSSEDEVDDHEYYRVNGMPPNFRE</sequence>
<comment type="caution">
    <text evidence="1">The sequence shown here is derived from an EMBL/GenBank/DDBJ whole genome shotgun (WGS) entry which is preliminary data.</text>
</comment>
<reference evidence="1" key="1">
    <citation type="submission" date="2021-02" db="EMBL/GenBank/DDBJ databases">
        <authorList>
            <person name="Nowell W R."/>
        </authorList>
    </citation>
    <scope>NUCLEOTIDE SEQUENCE</scope>
</reference>
<proteinExistence type="predicted"/>
<accession>A0A815I7E3</accession>
<dbReference type="OrthoDB" id="10057396at2759"/>
<name>A0A815I7E3_ADIRI</name>
<organism evidence="1 2">
    <name type="scientific">Adineta ricciae</name>
    <name type="common">Rotifer</name>
    <dbReference type="NCBI Taxonomy" id="249248"/>
    <lineage>
        <taxon>Eukaryota</taxon>
        <taxon>Metazoa</taxon>
        <taxon>Spiralia</taxon>
        <taxon>Gnathifera</taxon>
        <taxon>Rotifera</taxon>
        <taxon>Eurotatoria</taxon>
        <taxon>Bdelloidea</taxon>
        <taxon>Adinetida</taxon>
        <taxon>Adinetidae</taxon>
        <taxon>Adineta</taxon>
    </lineage>
</organism>
<gene>
    <name evidence="1" type="ORF">EDS130_LOCUS33833</name>
</gene>
<dbReference type="Proteomes" id="UP000663852">
    <property type="component" value="Unassembled WGS sequence"/>
</dbReference>